<keyword evidence="2" id="KW-1133">Transmembrane helix</keyword>
<keyword evidence="3" id="KW-1185">Reference proteome</keyword>
<gene>
    <name evidence="4" type="primary">LOC108994761</name>
</gene>
<dbReference type="OrthoDB" id="1063472at2759"/>
<evidence type="ECO:0000256" key="2">
    <source>
        <dbReference type="SAM" id="Phobius"/>
    </source>
</evidence>
<dbReference type="RefSeq" id="XP_035539672.1">
    <property type="nucleotide sequence ID" value="XM_035683779.1"/>
</dbReference>
<evidence type="ECO:0000313" key="3">
    <source>
        <dbReference type="Proteomes" id="UP000235220"/>
    </source>
</evidence>
<protein>
    <submittedName>
        <fullName evidence="4">Protein SINE3</fullName>
    </submittedName>
</protein>
<reference evidence="4" key="1">
    <citation type="submission" date="2025-08" db="UniProtKB">
        <authorList>
            <consortium name="RefSeq"/>
        </authorList>
    </citation>
    <scope>IDENTIFICATION</scope>
    <source>
        <tissue evidence="4">Leaves</tissue>
    </source>
</reference>
<feature type="transmembrane region" description="Helical" evidence="2">
    <location>
        <begin position="189"/>
        <end position="211"/>
    </location>
</feature>
<accession>A0A6P9EA66</accession>
<evidence type="ECO:0000313" key="4">
    <source>
        <dbReference type="RefSeq" id="XP_035539672.1"/>
    </source>
</evidence>
<dbReference type="GeneID" id="108994761"/>
<feature type="region of interest" description="Disordered" evidence="1">
    <location>
        <begin position="1"/>
        <end position="27"/>
    </location>
</feature>
<proteinExistence type="predicted"/>
<dbReference type="FunCoup" id="A0A6P9EA66">
    <property type="interactions" value="2"/>
</dbReference>
<organism evidence="3 4">
    <name type="scientific">Juglans regia</name>
    <name type="common">English walnut</name>
    <dbReference type="NCBI Taxonomy" id="51240"/>
    <lineage>
        <taxon>Eukaryota</taxon>
        <taxon>Viridiplantae</taxon>
        <taxon>Streptophyta</taxon>
        <taxon>Embryophyta</taxon>
        <taxon>Tracheophyta</taxon>
        <taxon>Spermatophyta</taxon>
        <taxon>Magnoliopsida</taxon>
        <taxon>eudicotyledons</taxon>
        <taxon>Gunneridae</taxon>
        <taxon>Pentapetalae</taxon>
        <taxon>rosids</taxon>
        <taxon>fabids</taxon>
        <taxon>Fagales</taxon>
        <taxon>Juglandaceae</taxon>
        <taxon>Juglans</taxon>
    </lineage>
</organism>
<dbReference type="InParanoid" id="A0A6P9EA66"/>
<dbReference type="Proteomes" id="UP000235220">
    <property type="component" value="Chromosome 12"/>
</dbReference>
<keyword evidence="2" id="KW-0812">Transmembrane</keyword>
<dbReference type="KEGG" id="jre:108994761"/>
<keyword evidence="2" id="KW-0472">Membrane</keyword>
<evidence type="ECO:0000256" key="1">
    <source>
        <dbReference type="SAM" id="MobiDB-lite"/>
    </source>
</evidence>
<name>A0A6P9EA66_JUGRE</name>
<dbReference type="AlphaFoldDB" id="A0A6P9EA66"/>
<sequence length="221" mass="24650">MKEHPTPRKEQARSSELLDRRTKDFSSKKIRKIAKKSLNSAFTSLSEDVTESPKEPEDLFSVSEIADTDHFREISESFLMAASPALSASSESLFASDHTPSSTVTAEMDEPGHQYGTFESGGSKISYVEVETAINFLKRSRSRVLKSAGTDPRSKRIMDALIEIVIGEFYPHPEEKDHIGELILMKIQIVLLCFFLWILAVAVAFFFGSAVQNSFRGPLPT</sequence>